<comment type="caution">
    <text evidence="1">The sequence shown here is derived from an EMBL/GenBank/DDBJ whole genome shotgun (WGS) entry which is preliminary data.</text>
</comment>
<name>A0A401XJA0_9FLAO</name>
<sequence length="263" mass="30543">MHYTGYLNKMAVYQHNPVRYYLNTENDLFFLNDLLGKKIKISYLHKIKCFCGKIVDSVYRMNFCQSCFFTLPQASDAILKPELSKAHLGIEERDLEFEKAYQLQPHTVYLAISGGLKVGVTRTSQQITRWIDQGAVAALPLLLVENRYQAGMWEVELKKKFSDKTAWREMLTWKDPDIDLLSIKEEVKQMYPDRIQEFSSDDTIYRFEYPKIAVPEKITSVNIEKNTSLEGELTALRGQYIVLNNSTALNIRTYEGRMVDIVI</sequence>
<gene>
    <name evidence="1" type="ORF">JCM31826_05430</name>
</gene>
<dbReference type="InterPro" id="IPR021246">
    <property type="entry name" value="DUF2797"/>
</dbReference>
<dbReference type="AlphaFoldDB" id="A0A401XJA0"/>
<protein>
    <recommendedName>
        <fullName evidence="3">DUF2797 domain-containing protein</fullName>
    </recommendedName>
</protein>
<reference evidence="1 2" key="1">
    <citation type="submission" date="2018-11" db="EMBL/GenBank/DDBJ databases">
        <title>Schleiferia aggregans sp. nov., a moderately thermophilic heterotrophic bacterium isolated from microbial mats at a terrestrial hot spring.</title>
        <authorList>
            <person name="Iino T."/>
            <person name="Ohkuma M."/>
            <person name="Haruta S."/>
        </authorList>
    </citation>
    <scope>NUCLEOTIDE SEQUENCE [LARGE SCALE GENOMIC DNA]</scope>
    <source>
        <strain evidence="1 2">LA</strain>
    </source>
</reference>
<accession>A0A401XJA0</accession>
<dbReference type="EMBL" id="BHZE01000003">
    <property type="protein sequence ID" value="GCD77061.1"/>
    <property type="molecule type" value="Genomic_DNA"/>
</dbReference>
<keyword evidence="2" id="KW-1185">Reference proteome</keyword>
<dbReference type="Pfam" id="PF10977">
    <property type="entry name" value="DUF2797"/>
    <property type="match status" value="1"/>
</dbReference>
<dbReference type="RefSeq" id="WP_124397114.1">
    <property type="nucleotide sequence ID" value="NZ_JAOAIQ010000023.1"/>
</dbReference>
<organism evidence="1 2">
    <name type="scientific">Thermaurantimonas aggregans</name>
    <dbReference type="NCBI Taxonomy" id="2173829"/>
    <lineage>
        <taxon>Bacteria</taxon>
        <taxon>Pseudomonadati</taxon>
        <taxon>Bacteroidota</taxon>
        <taxon>Flavobacteriia</taxon>
        <taxon>Flavobacteriales</taxon>
        <taxon>Schleiferiaceae</taxon>
        <taxon>Thermaurantimonas</taxon>
    </lineage>
</organism>
<proteinExistence type="predicted"/>
<evidence type="ECO:0000313" key="2">
    <source>
        <dbReference type="Proteomes" id="UP000286715"/>
    </source>
</evidence>
<evidence type="ECO:0008006" key="3">
    <source>
        <dbReference type="Google" id="ProtNLM"/>
    </source>
</evidence>
<dbReference type="Proteomes" id="UP000286715">
    <property type="component" value="Unassembled WGS sequence"/>
</dbReference>
<evidence type="ECO:0000313" key="1">
    <source>
        <dbReference type="EMBL" id="GCD77061.1"/>
    </source>
</evidence>